<dbReference type="Proteomes" id="UP001634007">
    <property type="component" value="Unassembled WGS sequence"/>
</dbReference>
<evidence type="ECO:0000256" key="1">
    <source>
        <dbReference type="SAM" id="SignalP"/>
    </source>
</evidence>
<name>A0ABD3J783_EUCGL</name>
<evidence type="ECO:0008006" key="4">
    <source>
        <dbReference type="Google" id="ProtNLM"/>
    </source>
</evidence>
<comment type="caution">
    <text evidence="2">The sequence shown here is derived from an EMBL/GenBank/DDBJ whole genome shotgun (WGS) entry which is preliminary data.</text>
</comment>
<keyword evidence="1" id="KW-0732">Signal</keyword>
<keyword evidence="3" id="KW-1185">Reference proteome</keyword>
<evidence type="ECO:0000313" key="3">
    <source>
        <dbReference type="Proteomes" id="UP001634007"/>
    </source>
</evidence>
<feature type="chain" id="PRO_5044748204" description="Secreted protein" evidence="1">
    <location>
        <begin position="23"/>
        <end position="124"/>
    </location>
</feature>
<feature type="signal peptide" evidence="1">
    <location>
        <begin position="1"/>
        <end position="22"/>
    </location>
</feature>
<accession>A0ABD3J783</accession>
<gene>
    <name evidence="2" type="ORF">ACJRO7_035559</name>
</gene>
<proteinExistence type="predicted"/>
<evidence type="ECO:0000313" key="2">
    <source>
        <dbReference type="EMBL" id="KAL3723392.1"/>
    </source>
</evidence>
<dbReference type="EMBL" id="JBJKBG010000009">
    <property type="protein sequence ID" value="KAL3723392.1"/>
    <property type="molecule type" value="Genomic_DNA"/>
</dbReference>
<reference evidence="2 3" key="1">
    <citation type="submission" date="2024-11" db="EMBL/GenBank/DDBJ databases">
        <title>Chromosome-level genome assembly of Eucalyptus globulus Labill. provides insights into its genome evolution.</title>
        <authorList>
            <person name="Li X."/>
        </authorList>
    </citation>
    <scope>NUCLEOTIDE SEQUENCE [LARGE SCALE GENOMIC DNA]</scope>
    <source>
        <strain evidence="2">CL2024</strain>
        <tissue evidence="2">Fresh tender leaves</tissue>
    </source>
</reference>
<dbReference type="AlphaFoldDB" id="A0ABD3J783"/>
<organism evidence="2 3">
    <name type="scientific">Eucalyptus globulus</name>
    <name type="common">Tasmanian blue gum</name>
    <dbReference type="NCBI Taxonomy" id="34317"/>
    <lineage>
        <taxon>Eukaryota</taxon>
        <taxon>Viridiplantae</taxon>
        <taxon>Streptophyta</taxon>
        <taxon>Embryophyta</taxon>
        <taxon>Tracheophyta</taxon>
        <taxon>Spermatophyta</taxon>
        <taxon>Magnoliopsida</taxon>
        <taxon>eudicotyledons</taxon>
        <taxon>Gunneridae</taxon>
        <taxon>Pentapetalae</taxon>
        <taxon>rosids</taxon>
        <taxon>malvids</taxon>
        <taxon>Myrtales</taxon>
        <taxon>Myrtaceae</taxon>
        <taxon>Myrtoideae</taxon>
        <taxon>Eucalypteae</taxon>
        <taxon>Eucalyptus</taxon>
    </lineage>
</organism>
<sequence length="124" mass="13847">MEVNNVATVCFFLAWCLLATTAIAPTSCHRAEAALEVGNATLPRRCHNSEYLIAYWQPEVKLMVVLDPEHTLGNSMSVPKPRGVSRWAGIPSRSITCGRQGRGHITPCLPKKNYGNHYIPFKRR</sequence>
<protein>
    <recommendedName>
        <fullName evidence="4">Secreted protein</fullName>
    </recommendedName>
</protein>